<protein>
    <submittedName>
        <fullName evidence="3">Universal stress protein family protein</fullName>
    </submittedName>
</protein>
<evidence type="ECO:0000313" key="3">
    <source>
        <dbReference type="EMBL" id="PXW52439.1"/>
    </source>
</evidence>
<organism evidence="3 4">
    <name type="scientific">Chelatococcus asaccharovorans</name>
    <dbReference type="NCBI Taxonomy" id="28210"/>
    <lineage>
        <taxon>Bacteria</taxon>
        <taxon>Pseudomonadati</taxon>
        <taxon>Pseudomonadota</taxon>
        <taxon>Alphaproteobacteria</taxon>
        <taxon>Hyphomicrobiales</taxon>
        <taxon>Chelatococcaceae</taxon>
        <taxon>Chelatococcus</taxon>
    </lineage>
</organism>
<dbReference type="CDD" id="cd00293">
    <property type="entry name" value="USP-like"/>
    <property type="match status" value="1"/>
</dbReference>
<sequence>MKDILVHLDGTAADDTRIAHAGFVVGLFEAHLTGLLTNIMQAPVMPVADGMAYAVYLESIQEKTKERGDRDAERLAHRLDAVTASSELRRLDIFSEAVWQVVAMQARASDLLIALRPYGSERDEGQADVVEAGLFESGRAVYVAPEGAAPPAALQSVLIGWNDTPAAAHAIAEAMPFLRKAGQVVVVTVDEREAAEQAGEEPGADIARHLDRHGINVELRHVAGWSNTSDALLNEVERTGADLAVLGAYGHSRLREWVLGGTTRDCLTRCPVPIIMAH</sequence>
<dbReference type="RefSeq" id="WP_110377932.1">
    <property type="nucleotide sequence ID" value="NZ_JAHBRY010000001.1"/>
</dbReference>
<dbReference type="PANTHER" id="PTHR46268">
    <property type="entry name" value="STRESS RESPONSE PROTEIN NHAX"/>
    <property type="match status" value="1"/>
</dbReference>
<keyword evidence="4" id="KW-1185">Reference proteome</keyword>
<evidence type="ECO:0000259" key="2">
    <source>
        <dbReference type="Pfam" id="PF00582"/>
    </source>
</evidence>
<name>A0A2V3TUL8_9HYPH</name>
<evidence type="ECO:0000256" key="1">
    <source>
        <dbReference type="ARBA" id="ARBA00008791"/>
    </source>
</evidence>
<dbReference type="SUPFAM" id="SSF52402">
    <property type="entry name" value="Adenine nucleotide alpha hydrolases-like"/>
    <property type="match status" value="1"/>
</dbReference>
<dbReference type="EMBL" id="QJJK01000016">
    <property type="protein sequence ID" value="PXW52439.1"/>
    <property type="molecule type" value="Genomic_DNA"/>
</dbReference>
<reference evidence="3 4" key="1">
    <citation type="submission" date="2018-05" db="EMBL/GenBank/DDBJ databases">
        <title>Genomic Encyclopedia of Type Strains, Phase IV (KMG-IV): sequencing the most valuable type-strain genomes for metagenomic binning, comparative biology and taxonomic classification.</title>
        <authorList>
            <person name="Goeker M."/>
        </authorList>
    </citation>
    <scope>NUCLEOTIDE SEQUENCE [LARGE SCALE GENOMIC DNA]</scope>
    <source>
        <strain evidence="3 4">DSM 6462</strain>
    </source>
</reference>
<dbReference type="Proteomes" id="UP000248021">
    <property type="component" value="Unassembled WGS sequence"/>
</dbReference>
<proteinExistence type="inferred from homology"/>
<dbReference type="Pfam" id="PF00582">
    <property type="entry name" value="Usp"/>
    <property type="match status" value="1"/>
</dbReference>
<evidence type="ECO:0000313" key="4">
    <source>
        <dbReference type="Proteomes" id="UP000248021"/>
    </source>
</evidence>
<gene>
    <name evidence="3" type="ORF">C7450_11612</name>
</gene>
<dbReference type="PANTHER" id="PTHR46268:SF15">
    <property type="entry name" value="UNIVERSAL STRESS PROTEIN HP_0031"/>
    <property type="match status" value="1"/>
</dbReference>
<dbReference type="OrthoDB" id="9804721at2"/>
<comment type="caution">
    <text evidence="3">The sequence shown here is derived from an EMBL/GenBank/DDBJ whole genome shotgun (WGS) entry which is preliminary data.</text>
</comment>
<dbReference type="InterPro" id="IPR006015">
    <property type="entry name" value="Universal_stress_UspA"/>
</dbReference>
<comment type="similarity">
    <text evidence="1">Belongs to the universal stress protein A family.</text>
</comment>
<dbReference type="Gene3D" id="3.40.50.12370">
    <property type="match status" value="1"/>
</dbReference>
<feature type="domain" description="UspA" evidence="2">
    <location>
        <begin position="156"/>
        <end position="277"/>
    </location>
</feature>
<dbReference type="InterPro" id="IPR006016">
    <property type="entry name" value="UspA"/>
</dbReference>
<dbReference type="PRINTS" id="PR01438">
    <property type="entry name" value="UNVRSLSTRESS"/>
</dbReference>
<accession>A0A2V3TUL8</accession>
<dbReference type="AlphaFoldDB" id="A0A2V3TUL8"/>